<organism evidence="1">
    <name type="scientific">marine sediment metagenome</name>
    <dbReference type="NCBI Taxonomy" id="412755"/>
    <lineage>
        <taxon>unclassified sequences</taxon>
        <taxon>metagenomes</taxon>
        <taxon>ecological metagenomes</taxon>
    </lineage>
</organism>
<dbReference type="AlphaFoldDB" id="A0A0F9S0V8"/>
<sequence length="96" mass="10412">MKPSNPDASAPSRLRALLEAASRDMADSERYSAAQVELEALARPLAQLVLDAVKAAEKRKYLHEPTAIDDNNLINSLATLLAPPAADQEEVRDDES</sequence>
<reference evidence="1" key="1">
    <citation type="journal article" date="2015" name="Nature">
        <title>Complex archaea that bridge the gap between prokaryotes and eukaryotes.</title>
        <authorList>
            <person name="Spang A."/>
            <person name="Saw J.H."/>
            <person name="Jorgensen S.L."/>
            <person name="Zaremba-Niedzwiedzka K."/>
            <person name="Martijn J."/>
            <person name="Lind A.E."/>
            <person name="van Eijk R."/>
            <person name="Schleper C."/>
            <person name="Guy L."/>
            <person name="Ettema T.J."/>
        </authorList>
    </citation>
    <scope>NUCLEOTIDE SEQUENCE</scope>
</reference>
<comment type="caution">
    <text evidence="1">The sequence shown here is derived from an EMBL/GenBank/DDBJ whole genome shotgun (WGS) entry which is preliminary data.</text>
</comment>
<name>A0A0F9S0V8_9ZZZZ</name>
<evidence type="ECO:0000313" key="1">
    <source>
        <dbReference type="EMBL" id="KKN60724.1"/>
    </source>
</evidence>
<dbReference type="EMBL" id="LAZR01000685">
    <property type="protein sequence ID" value="KKN60724.1"/>
    <property type="molecule type" value="Genomic_DNA"/>
</dbReference>
<accession>A0A0F9S0V8</accession>
<protein>
    <submittedName>
        <fullName evidence="1">Uncharacterized protein</fullName>
    </submittedName>
</protein>
<gene>
    <name evidence="1" type="ORF">LCGC14_0529230</name>
</gene>
<proteinExistence type="predicted"/>